<keyword evidence="2" id="KW-1185">Reference proteome</keyword>
<accession>A0ACB9W604</accession>
<protein>
    <submittedName>
        <fullName evidence="1">Uncharacterized protein</fullName>
    </submittedName>
</protein>
<proteinExistence type="predicted"/>
<organism evidence="1 2">
    <name type="scientific">Chaenocephalus aceratus</name>
    <name type="common">Blackfin icefish</name>
    <name type="synonym">Chaenichthys aceratus</name>
    <dbReference type="NCBI Taxonomy" id="36190"/>
    <lineage>
        <taxon>Eukaryota</taxon>
        <taxon>Metazoa</taxon>
        <taxon>Chordata</taxon>
        <taxon>Craniata</taxon>
        <taxon>Vertebrata</taxon>
        <taxon>Euteleostomi</taxon>
        <taxon>Actinopterygii</taxon>
        <taxon>Neopterygii</taxon>
        <taxon>Teleostei</taxon>
        <taxon>Neoteleostei</taxon>
        <taxon>Acanthomorphata</taxon>
        <taxon>Eupercaria</taxon>
        <taxon>Perciformes</taxon>
        <taxon>Notothenioidei</taxon>
        <taxon>Channichthyidae</taxon>
        <taxon>Chaenocephalus</taxon>
    </lineage>
</organism>
<evidence type="ECO:0000313" key="2">
    <source>
        <dbReference type="Proteomes" id="UP001057452"/>
    </source>
</evidence>
<name>A0ACB9W604_CHAAC</name>
<sequence length="58" mass="7036">MKAFLKLYFLIICENNILGAKRTSLLMSYRTSIKNSCFKKIDKSERPRFTELWYLLWI</sequence>
<gene>
    <name evidence="1" type="ORF">KUCAC02_000309</name>
</gene>
<reference evidence="1" key="1">
    <citation type="submission" date="2022-05" db="EMBL/GenBank/DDBJ databases">
        <title>Chromosome-level genome of Chaenocephalus aceratus.</title>
        <authorList>
            <person name="Park H."/>
        </authorList>
    </citation>
    <scope>NUCLEOTIDE SEQUENCE</scope>
    <source>
        <strain evidence="1">KU_202001</strain>
    </source>
</reference>
<evidence type="ECO:0000313" key="1">
    <source>
        <dbReference type="EMBL" id="KAI4808244.1"/>
    </source>
</evidence>
<dbReference type="Proteomes" id="UP001057452">
    <property type="component" value="Chromosome 18"/>
</dbReference>
<dbReference type="EMBL" id="CM043802">
    <property type="protein sequence ID" value="KAI4808244.1"/>
    <property type="molecule type" value="Genomic_DNA"/>
</dbReference>
<comment type="caution">
    <text evidence="1">The sequence shown here is derived from an EMBL/GenBank/DDBJ whole genome shotgun (WGS) entry which is preliminary data.</text>
</comment>